<organism evidence="2 3">
    <name type="scientific">Streptococcus anginosus</name>
    <dbReference type="NCBI Taxonomy" id="1328"/>
    <lineage>
        <taxon>Bacteria</taxon>
        <taxon>Bacillati</taxon>
        <taxon>Bacillota</taxon>
        <taxon>Bacilli</taxon>
        <taxon>Lactobacillales</taxon>
        <taxon>Streptococcaceae</taxon>
        <taxon>Streptococcus</taxon>
        <taxon>Streptococcus anginosus group</taxon>
    </lineage>
</organism>
<name>A0AAW5TMM6_STRAP</name>
<comment type="caution">
    <text evidence="2">The sequence shown here is derived from an EMBL/GenBank/DDBJ whole genome shotgun (WGS) entry which is preliminary data.</text>
</comment>
<dbReference type="EMBL" id="JAPAIK010000641">
    <property type="protein sequence ID" value="MCW1073819.1"/>
    <property type="molecule type" value="Genomic_DNA"/>
</dbReference>
<evidence type="ECO:0000256" key="1">
    <source>
        <dbReference type="SAM" id="MobiDB-lite"/>
    </source>
</evidence>
<evidence type="ECO:0000313" key="2">
    <source>
        <dbReference type="EMBL" id="MCW1073819.1"/>
    </source>
</evidence>
<feature type="non-terminal residue" evidence="2">
    <location>
        <position position="63"/>
    </location>
</feature>
<gene>
    <name evidence="2" type="ORF">OJ930_12660</name>
</gene>
<accession>A0AAW5TMM6</accession>
<sequence>MAHIEGSPGKRQGRMEGEGERAGGGRIPEYARAKARAGVDDELAGAPPSLPGGVFHDAGQGGV</sequence>
<dbReference type="AlphaFoldDB" id="A0AAW5TMM6"/>
<protein>
    <submittedName>
        <fullName evidence="2">Uncharacterized protein</fullName>
    </submittedName>
</protein>
<evidence type="ECO:0000313" key="3">
    <source>
        <dbReference type="Proteomes" id="UP001208853"/>
    </source>
</evidence>
<proteinExistence type="predicted"/>
<dbReference type="Proteomes" id="UP001208853">
    <property type="component" value="Unassembled WGS sequence"/>
</dbReference>
<reference evidence="2" key="1">
    <citation type="submission" date="2022-10" db="EMBL/GenBank/DDBJ databases">
        <title>Comparative genomic study of S. anginosus.</title>
        <authorList>
            <person name="Prasad A."/>
            <person name="Ene A."/>
            <person name="Jablonska S."/>
            <person name="Du J."/>
            <person name="Wolfe A.J."/>
            <person name="Putonti C."/>
        </authorList>
    </citation>
    <scope>NUCLEOTIDE SEQUENCE</scope>
    <source>
        <strain evidence="2">UMB6888</strain>
    </source>
</reference>
<feature type="region of interest" description="Disordered" evidence="1">
    <location>
        <begin position="1"/>
        <end position="63"/>
    </location>
</feature>
<feature type="compositionally biased region" description="Basic and acidic residues" evidence="1">
    <location>
        <begin position="13"/>
        <end position="23"/>
    </location>
</feature>